<dbReference type="Proteomes" id="UP000593565">
    <property type="component" value="Unassembled WGS sequence"/>
</dbReference>
<feature type="signal peptide" evidence="2">
    <location>
        <begin position="1"/>
        <end position="24"/>
    </location>
</feature>
<protein>
    <submittedName>
        <fullName evidence="3">Uncharacterized protein</fullName>
    </submittedName>
</protein>
<dbReference type="EMBL" id="JAAGNN010000010">
    <property type="protein sequence ID" value="KAF4084481.1"/>
    <property type="molecule type" value="Genomic_DNA"/>
</dbReference>
<keyword evidence="2" id="KW-0732">Signal</keyword>
<organism evidence="3 4">
    <name type="scientific">Ameiurus melas</name>
    <name type="common">Black bullhead</name>
    <name type="synonym">Silurus melas</name>
    <dbReference type="NCBI Taxonomy" id="219545"/>
    <lineage>
        <taxon>Eukaryota</taxon>
        <taxon>Metazoa</taxon>
        <taxon>Chordata</taxon>
        <taxon>Craniata</taxon>
        <taxon>Vertebrata</taxon>
        <taxon>Euteleostomi</taxon>
        <taxon>Actinopterygii</taxon>
        <taxon>Neopterygii</taxon>
        <taxon>Teleostei</taxon>
        <taxon>Ostariophysi</taxon>
        <taxon>Siluriformes</taxon>
        <taxon>Ictaluridae</taxon>
        <taxon>Ameiurus</taxon>
    </lineage>
</organism>
<keyword evidence="4" id="KW-1185">Reference proteome</keyword>
<evidence type="ECO:0000313" key="4">
    <source>
        <dbReference type="Proteomes" id="UP000593565"/>
    </source>
</evidence>
<keyword evidence="1" id="KW-0812">Transmembrane</keyword>
<proteinExistence type="predicted"/>
<feature type="chain" id="PRO_5029851376" evidence="2">
    <location>
        <begin position="25"/>
        <end position="68"/>
    </location>
</feature>
<evidence type="ECO:0000256" key="1">
    <source>
        <dbReference type="SAM" id="Phobius"/>
    </source>
</evidence>
<accession>A0A7J6AR38</accession>
<evidence type="ECO:0000256" key="2">
    <source>
        <dbReference type="SAM" id="SignalP"/>
    </source>
</evidence>
<comment type="caution">
    <text evidence="3">The sequence shown here is derived from an EMBL/GenBank/DDBJ whole genome shotgun (WGS) entry which is preliminary data.</text>
</comment>
<dbReference type="AlphaFoldDB" id="A0A7J6AR38"/>
<name>A0A7J6AR38_AMEME</name>
<sequence>MIKVLTVCIVVLVLAMHLSTQGEANTTTISTTKPITTPKSEGFMVLPSVLSLILPSGLLMSLLHNLHC</sequence>
<reference evidence="3 4" key="1">
    <citation type="submission" date="2020-02" db="EMBL/GenBank/DDBJ databases">
        <title>A chromosome-scale genome assembly of the black bullhead catfish (Ameiurus melas).</title>
        <authorList>
            <person name="Wen M."/>
            <person name="Zham M."/>
            <person name="Cabau C."/>
            <person name="Klopp C."/>
            <person name="Donnadieu C."/>
            <person name="Roques C."/>
            <person name="Bouchez O."/>
            <person name="Lampietro C."/>
            <person name="Jouanno E."/>
            <person name="Herpin A."/>
            <person name="Louis A."/>
            <person name="Berthelot C."/>
            <person name="Parey E."/>
            <person name="Roest-Crollius H."/>
            <person name="Braasch I."/>
            <person name="Postlethwait J."/>
            <person name="Robinson-Rechavi M."/>
            <person name="Echchiki A."/>
            <person name="Begum T."/>
            <person name="Montfort J."/>
            <person name="Schartl M."/>
            <person name="Bobe J."/>
            <person name="Guiguen Y."/>
        </authorList>
    </citation>
    <scope>NUCLEOTIDE SEQUENCE [LARGE SCALE GENOMIC DNA]</scope>
    <source>
        <strain evidence="3">M_S1</strain>
        <tissue evidence="3">Blood</tissue>
    </source>
</reference>
<evidence type="ECO:0000313" key="3">
    <source>
        <dbReference type="EMBL" id="KAF4084481.1"/>
    </source>
</evidence>
<keyword evidence="1" id="KW-0472">Membrane</keyword>
<feature type="transmembrane region" description="Helical" evidence="1">
    <location>
        <begin position="43"/>
        <end position="63"/>
    </location>
</feature>
<keyword evidence="1" id="KW-1133">Transmembrane helix</keyword>
<gene>
    <name evidence="3" type="ORF">AMELA_G00129090</name>
</gene>